<dbReference type="PANTHER" id="PTHR30429:SF1">
    <property type="entry name" value="D-METHIONINE-BINDING LIPOPROTEIN METQ-RELATED"/>
    <property type="match status" value="1"/>
</dbReference>
<name>A0A135YRM1_9FIRM</name>
<feature type="chain" id="PRO_5038353414" description="Lipoprotein" evidence="8">
    <location>
        <begin position="21"/>
        <end position="280"/>
    </location>
</feature>
<dbReference type="SUPFAM" id="SSF53850">
    <property type="entry name" value="Periplasmic binding protein-like II"/>
    <property type="match status" value="1"/>
</dbReference>
<dbReference type="eggNOG" id="COG1464">
    <property type="taxonomic scope" value="Bacteria"/>
</dbReference>
<feature type="lipid moiety-binding region" description="S-diacylglycerol cysteine" evidence="7">
    <location>
        <position position="26"/>
    </location>
</feature>
<dbReference type="STRING" id="1261.HMPREF3195_01123"/>
<comment type="subcellular location">
    <subcellularLocation>
        <location evidence="1">Membrane</location>
        <topology evidence="1">Lipid-anchor</topology>
    </subcellularLocation>
</comment>
<accession>A0A135YRM1</accession>
<evidence type="ECO:0000313" key="10">
    <source>
        <dbReference type="Proteomes" id="UP000070326"/>
    </source>
</evidence>
<dbReference type="Gene3D" id="3.40.190.10">
    <property type="entry name" value="Periplasmic binding protein-like II"/>
    <property type="match status" value="2"/>
</dbReference>
<evidence type="ECO:0000256" key="6">
    <source>
        <dbReference type="PIRNR" id="PIRNR002854"/>
    </source>
</evidence>
<proteinExistence type="inferred from homology"/>
<feature type="signal peptide" evidence="8">
    <location>
        <begin position="1"/>
        <end position="20"/>
    </location>
</feature>
<sequence>MKTNKIIKGLALTLVVGAIALTSVGCGSKKADSADKKTVKIGLVGSDTDVWDYVAKKLEKEDGIKLDLVKFTDYNQPNDALVNGDIDLNSFQHRIFLENYNKEKGSDLEPIADTVIAPLGIYSEKLQKPTDIKEGGSIVIPNDVTNQGRSLVLLQTAGLIKLDEKAGNLATVNDIKENPKKLKITPVDASQTARSLKDVDLSVINSGMAVDAGFIPNKDAKFLEPVNENSKPYINIIVARKADKDKEIFKKIVAAYQADDVKKVIEETSKGSSIPAWENK</sequence>
<evidence type="ECO:0000256" key="2">
    <source>
        <dbReference type="ARBA" id="ARBA00022729"/>
    </source>
</evidence>
<reference evidence="9 10" key="1">
    <citation type="submission" date="2016-02" db="EMBL/GenBank/DDBJ databases">
        <authorList>
            <person name="Wen L."/>
            <person name="He K."/>
            <person name="Yang H."/>
        </authorList>
    </citation>
    <scope>NUCLEOTIDE SEQUENCE [LARGE SCALE GENOMIC DNA]</scope>
    <source>
        <strain evidence="9 10">MJR8628A</strain>
    </source>
</reference>
<dbReference type="GO" id="GO:0016020">
    <property type="term" value="C:membrane"/>
    <property type="evidence" value="ECO:0007669"/>
    <property type="project" value="UniProtKB-SubCell"/>
</dbReference>
<evidence type="ECO:0000256" key="3">
    <source>
        <dbReference type="ARBA" id="ARBA00023136"/>
    </source>
</evidence>
<dbReference type="Pfam" id="PF03180">
    <property type="entry name" value="Lipoprotein_9"/>
    <property type="match status" value="1"/>
</dbReference>
<evidence type="ECO:0000256" key="4">
    <source>
        <dbReference type="ARBA" id="ARBA00023139"/>
    </source>
</evidence>
<keyword evidence="5 6" id="KW-0449">Lipoprotein</keyword>
<gene>
    <name evidence="9" type="ORF">HMPREF3195_01123</name>
</gene>
<dbReference type="InterPro" id="IPR004872">
    <property type="entry name" value="Lipoprotein_NlpA"/>
</dbReference>
<dbReference type="PROSITE" id="PS51257">
    <property type="entry name" value="PROKAR_LIPOPROTEIN"/>
    <property type="match status" value="1"/>
</dbReference>
<evidence type="ECO:0000256" key="7">
    <source>
        <dbReference type="PIRSR" id="PIRSR002854-1"/>
    </source>
</evidence>
<organism evidence="9 10">
    <name type="scientific">Peptostreptococcus anaerobius</name>
    <dbReference type="NCBI Taxonomy" id="1261"/>
    <lineage>
        <taxon>Bacteria</taxon>
        <taxon>Bacillati</taxon>
        <taxon>Bacillota</taxon>
        <taxon>Clostridia</taxon>
        <taxon>Peptostreptococcales</taxon>
        <taxon>Peptostreptococcaceae</taxon>
        <taxon>Peptostreptococcus</taxon>
    </lineage>
</organism>
<dbReference type="PANTHER" id="PTHR30429">
    <property type="entry name" value="D-METHIONINE-BINDING LIPOPROTEIN METQ"/>
    <property type="match status" value="1"/>
</dbReference>
<comment type="similarity">
    <text evidence="6">Belongs to the nlpA lipoprotein family.</text>
</comment>
<dbReference type="Proteomes" id="UP000070326">
    <property type="component" value="Unassembled WGS sequence"/>
</dbReference>
<protein>
    <recommendedName>
        <fullName evidence="6">Lipoprotein</fullName>
    </recommendedName>
</protein>
<evidence type="ECO:0000256" key="8">
    <source>
        <dbReference type="SAM" id="SignalP"/>
    </source>
</evidence>
<dbReference type="RefSeq" id="WP_002843025.1">
    <property type="nucleotide sequence ID" value="NZ_CAMPYD010000003.1"/>
</dbReference>
<dbReference type="PATRIC" id="fig|1261.5.peg.1124"/>
<evidence type="ECO:0000256" key="5">
    <source>
        <dbReference type="ARBA" id="ARBA00023288"/>
    </source>
</evidence>
<dbReference type="GeneID" id="79842129"/>
<comment type="caution">
    <text evidence="9">The sequence shown here is derived from an EMBL/GenBank/DDBJ whole genome shotgun (WGS) entry which is preliminary data.</text>
</comment>
<evidence type="ECO:0000256" key="1">
    <source>
        <dbReference type="ARBA" id="ARBA00004635"/>
    </source>
</evidence>
<keyword evidence="4" id="KW-0564">Palmitate</keyword>
<dbReference type="EMBL" id="LSQZ01000060">
    <property type="protein sequence ID" value="KXI12062.1"/>
    <property type="molecule type" value="Genomic_DNA"/>
</dbReference>
<evidence type="ECO:0000313" key="9">
    <source>
        <dbReference type="EMBL" id="KXI12062.1"/>
    </source>
</evidence>
<dbReference type="PIRSF" id="PIRSF002854">
    <property type="entry name" value="MetQ"/>
    <property type="match status" value="1"/>
</dbReference>
<keyword evidence="3" id="KW-0472">Membrane</keyword>
<keyword evidence="2 8" id="KW-0732">Signal</keyword>
<dbReference type="AlphaFoldDB" id="A0A135YRM1"/>